<protein>
    <recommendedName>
        <fullName evidence="4">DUF2188 domain-containing protein</fullName>
    </recommendedName>
</protein>
<dbReference type="InterPro" id="IPR018691">
    <property type="entry name" value="DUF2188"/>
</dbReference>
<dbReference type="EMBL" id="JBEPLW010000029">
    <property type="protein sequence ID" value="MET3576645.1"/>
    <property type="molecule type" value="Genomic_DNA"/>
</dbReference>
<proteinExistence type="predicted"/>
<feature type="region of interest" description="Disordered" evidence="1">
    <location>
        <begin position="1"/>
        <end position="20"/>
    </location>
</feature>
<name>A0ABV2GEC6_9BACL</name>
<evidence type="ECO:0000256" key="1">
    <source>
        <dbReference type="SAM" id="MobiDB-lite"/>
    </source>
</evidence>
<accession>A0ABV2GEC6</accession>
<reference evidence="2 3" key="1">
    <citation type="submission" date="2024-06" db="EMBL/GenBank/DDBJ databases">
        <title>Genomic Encyclopedia of Type Strains, Phase IV (KMG-IV): sequencing the most valuable type-strain genomes for metagenomic binning, comparative biology and taxonomic classification.</title>
        <authorList>
            <person name="Goeker M."/>
        </authorList>
    </citation>
    <scope>NUCLEOTIDE SEQUENCE [LARGE SCALE GENOMIC DNA]</scope>
    <source>
        <strain evidence="2 3">DSM 26128</strain>
    </source>
</reference>
<organism evidence="2 3">
    <name type="scientific">Bhargavaea ullalensis</name>
    <dbReference type="NCBI Taxonomy" id="1265685"/>
    <lineage>
        <taxon>Bacteria</taxon>
        <taxon>Bacillati</taxon>
        <taxon>Bacillota</taxon>
        <taxon>Bacilli</taxon>
        <taxon>Bacillales</taxon>
        <taxon>Caryophanaceae</taxon>
        <taxon>Bhargavaea</taxon>
    </lineage>
</organism>
<evidence type="ECO:0000313" key="3">
    <source>
        <dbReference type="Proteomes" id="UP001549099"/>
    </source>
</evidence>
<dbReference type="Proteomes" id="UP001549099">
    <property type="component" value="Unassembled WGS sequence"/>
</dbReference>
<dbReference type="Pfam" id="PF09954">
    <property type="entry name" value="DUF2188"/>
    <property type="match status" value="1"/>
</dbReference>
<keyword evidence="3" id="KW-1185">Reference proteome</keyword>
<sequence>MPGRNDNGPEKYFGDREGTEKANYHVVPHDGNWALKREGEDAPVETGGDRDKLVEAGKNRAGEHGAMVIVHNEEGKIEDQIEC</sequence>
<evidence type="ECO:0000313" key="2">
    <source>
        <dbReference type="EMBL" id="MET3576645.1"/>
    </source>
</evidence>
<gene>
    <name evidence="2" type="ORF">ABID49_002574</name>
</gene>
<dbReference type="RefSeq" id="WP_354198875.1">
    <property type="nucleotide sequence ID" value="NZ_JBEPLW010000029.1"/>
</dbReference>
<comment type="caution">
    <text evidence="2">The sequence shown here is derived from an EMBL/GenBank/DDBJ whole genome shotgun (WGS) entry which is preliminary data.</text>
</comment>
<feature type="compositionally biased region" description="Basic and acidic residues" evidence="1">
    <location>
        <begin position="7"/>
        <end position="20"/>
    </location>
</feature>
<evidence type="ECO:0008006" key="4">
    <source>
        <dbReference type="Google" id="ProtNLM"/>
    </source>
</evidence>